<organism evidence="11">
    <name type="scientific">Rhodosorus marinus</name>
    <dbReference type="NCBI Taxonomy" id="101924"/>
    <lineage>
        <taxon>Eukaryota</taxon>
        <taxon>Rhodophyta</taxon>
        <taxon>Stylonematophyceae</taxon>
        <taxon>Stylonematales</taxon>
        <taxon>Stylonemataceae</taxon>
        <taxon>Rhodosorus</taxon>
    </lineage>
</organism>
<evidence type="ECO:0000256" key="8">
    <source>
        <dbReference type="ARBA" id="ARBA00041975"/>
    </source>
</evidence>
<dbReference type="AlphaFoldDB" id="A0A7S0BGP9"/>
<dbReference type="GO" id="GO:0008033">
    <property type="term" value="P:tRNA processing"/>
    <property type="evidence" value="ECO:0007669"/>
    <property type="project" value="UniProtKB-KW"/>
</dbReference>
<gene>
    <name evidence="11" type="ORF">RMAR0315_LOCUS2582</name>
</gene>
<dbReference type="GO" id="GO:0000455">
    <property type="term" value="P:enzyme-directed rRNA pseudouridine synthesis"/>
    <property type="evidence" value="ECO:0007669"/>
    <property type="project" value="TreeGrafter"/>
</dbReference>
<dbReference type="InterPro" id="IPR050188">
    <property type="entry name" value="RluA_PseudoU_synthase"/>
</dbReference>
<dbReference type="PANTHER" id="PTHR21600">
    <property type="entry name" value="MITOCHONDRIAL RNA PSEUDOURIDINE SYNTHASE"/>
    <property type="match status" value="1"/>
</dbReference>
<dbReference type="InterPro" id="IPR006224">
    <property type="entry name" value="PsdUridine_synth_RluA-like_CS"/>
</dbReference>
<dbReference type="InterPro" id="IPR006145">
    <property type="entry name" value="PsdUridine_synth_RsuA/RluA"/>
</dbReference>
<evidence type="ECO:0000256" key="4">
    <source>
        <dbReference type="ARBA" id="ARBA00037670"/>
    </source>
</evidence>
<evidence type="ECO:0000256" key="3">
    <source>
        <dbReference type="ARBA" id="ARBA00036607"/>
    </source>
</evidence>
<evidence type="ECO:0000256" key="2">
    <source>
        <dbReference type="ARBA" id="ARBA00023235"/>
    </source>
</evidence>
<evidence type="ECO:0000256" key="6">
    <source>
        <dbReference type="ARBA" id="ARBA00040675"/>
    </source>
</evidence>
<dbReference type="EC" id="5.4.99.26" evidence="5"/>
<keyword evidence="2" id="KW-0413">Isomerase</keyword>
<evidence type="ECO:0000259" key="10">
    <source>
        <dbReference type="Pfam" id="PF00849"/>
    </source>
</evidence>
<feature type="domain" description="Pseudouridine synthase RsuA/RluA-like" evidence="10">
    <location>
        <begin position="40"/>
        <end position="184"/>
    </location>
</feature>
<protein>
    <recommendedName>
        <fullName evidence="6">tRNA pseudouridine synthase C</fullName>
        <ecNumber evidence="5">5.4.99.26</ecNumber>
    </recommendedName>
    <alternativeName>
        <fullName evidence="8">tRNA pseudouridine(65) synthase</fullName>
    </alternativeName>
    <alternativeName>
        <fullName evidence="9">tRNA pseudouridylate synthase C</fullName>
    </alternativeName>
    <alternativeName>
        <fullName evidence="7">tRNA-uridine isomerase C</fullName>
    </alternativeName>
</protein>
<dbReference type="SUPFAM" id="SSF55120">
    <property type="entry name" value="Pseudouridine synthase"/>
    <property type="match status" value="1"/>
</dbReference>
<evidence type="ECO:0000256" key="1">
    <source>
        <dbReference type="ARBA" id="ARBA00022694"/>
    </source>
</evidence>
<comment type="function">
    <text evidence="4">Responsible for synthesis of pseudouridine from uracil-65 in transfer RNAs.</text>
</comment>
<evidence type="ECO:0000256" key="5">
    <source>
        <dbReference type="ARBA" id="ARBA00038943"/>
    </source>
</evidence>
<evidence type="ECO:0000256" key="9">
    <source>
        <dbReference type="ARBA" id="ARBA00043049"/>
    </source>
</evidence>
<sequence>MAFVWWFGAGKRGGKRGGKRDVCSTAHGRIEVLYEDEWMLAVDKPGSMLMHRNIKLTRGKEEKYVIDELKKQQDDNDIYVVHRLDRATSGVVLFARSPEVVTELQRMLSLEEAQKTYLALVRGFTPEQWANENPLTDHDSKKKVRRTAYTSFERLLTLQASRLTLVRAKPRTGRTNQIRRHLAADRNHIIGDVKYGKGRDNQFMRDRYGLPRLFLHARRLTIRHPRTSELVTIEAPLPLDLFNFLAALPDFSPQTHPPVTDLGISIGKQVSL</sequence>
<proteinExistence type="predicted"/>
<dbReference type="GO" id="GO:0003723">
    <property type="term" value="F:RNA binding"/>
    <property type="evidence" value="ECO:0007669"/>
    <property type="project" value="InterPro"/>
</dbReference>
<evidence type="ECO:0000256" key="7">
    <source>
        <dbReference type="ARBA" id="ARBA00041803"/>
    </source>
</evidence>
<dbReference type="InterPro" id="IPR020103">
    <property type="entry name" value="PsdUridine_synth_cat_dom_sf"/>
</dbReference>
<name>A0A7S0BGP9_9RHOD</name>
<dbReference type="Gene3D" id="3.30.2350.10">
    <property type="entry name" value="Pseudouridine synthase"/>
    <property type="match status" value="1"/>
</dbReference>
<dbReference type="Pfam" id="PF00849">
    <property type="entry name" value="PseudoU_synth_2"/>
    <property type="match status" value="1"/>
</dbReference>
<accession>A0A7S0BGP9</accession>
<keyword evidence="1" id="KW-0819">tRNA processing</keyword>
<evidence type="ECO:0000313" key="11">
    <source>
        <dbReference type="EMBL" id="CAD8392597.1"/>
    </source>
</evidence>
<comment type="catalytic activity">
    <reaction evidence="3">
        <text>uridine(65) in tRNA = pseudouridine(65) in tRNA</text>
        <dbReference type="Rhea" id="RHEA:42536"/>
        <dbReference type="Rhea" id="RHEA-COMP:10103"/>
        <dbReference type="Rhea" id="RHEA-COMP:10104"/>
        <dbReference type="ChEBI" id="CHEBI:65314"/>
        <dbReference type="ChEBI" id="CHEBI:65315"/>
        <dbReference type="EC" id="5.4.99.26"/>
    </reaction>
</comment>
<dbReference type="EMBL" id="HBEK01004701">
    <property type="protein sequence ID" value="CAD8392597.1"/>
    <property type="molecule type" value="Transcribed_RNA"/>
</dbReference>
<dbReference type="GO" id="GO:0160149">
    <property type="term" value="F:tRNA pseudouridine(65) synthase activity"/>
    <property type="evidence" value="ECO:0007669"/>
    <property type="project" value="UniProtKB-EC"/>
</dbReference>
<reference evidence="11" key="1">
    <citation type="submission" date="2021-01" db="EMBL/GenBank/DDBJ databases">
        <authorList>
            <person name="Corre E."/>
            <person name="Pelletier E."/>
            <person name="Niang G."/>
            <person name="Scheremetjew M."/>
            <person name="Finn R."/>
            <person name="Kale V."/>
            <person name="Holt S."/>
            <person name="Cochrane G."/>
            <person name="Meng A."/>
            <person name="Brown T."/>
            <person name="Cohen L."/>
        </authorList>
    </citation>
    <scope>NUCLEOTIDE SEQUENCE</scope>
    <source>
        <strain evidence="11">UTEX LB 2760</strain>
    </source>
</reference>
<dbReference type="PANTHER" id="PTHR21600:SF56">
    <property type="entry name" value="TRNA PSEUDOURIDINE SYNTHASE C"/>
    <property type="match status" value="1"/>
</dbReference>
<dbReference type="PROSITE" id="PS01129">
    <property type="entry name" value="PSI_RLU"/>
    <property type="match status" value="1"/>
</dbReference>